<dbReference type="OrthoDB" id="3944128at2759"/>
<proteinExistence type="predicted"/>
<dbReference type="Proteomes" id="UP000745764">
    <property type="component" value="Unassembled WGS sequence"/>
</dbReference>
<comment type="caution">
    <text evidence="1">The sequence shown here is derived from an EMBL/GenBank/DDBJ whole genome shotgun (WGS) entry which is preliminary data.</text>
</comment>
<keyword evidence="2" id="KW-1185">Reference proteome</keyword>
<protein>
    <submittedName>
        <fullName evidence="1">Uncharacterized protein</fullName>
    </submittedName>
</protein>
<organism evidence="1 2">
    <name type="scientific">Aureobasidium uvarum</name>
    <dbReference type="NCBI Taxonomy" id="2773716"/>
    <lineage>
        <taxon>Eukaryota</taxon>
        <taxon>Fungi</taxon>
        <taxon>Dikarya</taxon>
        <taxon>Ascomycota</taxon>
        <taxon>Pezizomycotina</taxon>
        <taxon>Dothideomycetes</taxon>
        <taxon>Dothideomycetidae</taxon>
        <taxon>Dothideales</taxon>
        <taxon>Saccotheciaceae</taxon>
        <taxon>Aureobasidium</taxon>
    </lineage>
</organism>
<sequence>MSARGARALYDHEPFRYQDLNYKCQRANSTEYWIQDEPGDACYQQVPAIAYFSGESAFNWDEYCMFHILRQL</sequence>
<reference evidence="1" key="1">
    <citation type="submission" date="2020-06" db="EMBL/GenBank/DDBJ databases">
        <authorList>
            <person name="Onetto C."/>
        </authorList>
    </citation>
    <scope>NUCLEOTIDE SEQUENCE</scope>
</reference>
<evidence type="ECO:0000313" key="2">
    <source>
        <dbReference type="Proteomes" id="UP000745764"/>
    </source>
</evidence>
<gene>
    <name evidence="1" type="ORF">AWRI4620_LOCUS2686</name>
</gene>
<accession>A0A9N8PPW6</accession>
<dbReference type="AlphaFoldDB" id="A0A9N8PPW6"/>
<dbReference type="EMBL" id="CAINUL010000003">
    <property type="protein sequence ID" value="CAD0108431.1"/>
    <property type="molecule type" value="Genomic_DNA"/>
</dbReference>
<name>A0A9N8PPW6_9PEZI</name>
<evidence type="ECO:0000313" key="1">
    <source>
        <dbReference type="EMBL" id="CAD0108431.1"/>
    </source>
</evidence>